<dbReference type="Gene3D" id="2.60.120.260">
    <property type="entry name" value="Galactose-binding domain-like"/>
    <property type="match status" value="1"/>
</dbReference>
<evidence type="ECO:0000256" key="2">
    <source>
        <dbReference type="SAM" id="Phobius"/>
    </source>
</evidence>
<feature type="compositionally biased region" description="Basic and acidic residues" evidence="1">
    <location>
        <begin position="1378"/>
        <end position="1387"/>
    </location>
</feature>
<feature type="compositionally biased region" description="Low complexity" evidence="1">
    <location>
        <begin position="1144"/>
        <end position="1153"/>
    </location>
</feature>
<dbReference type="SUPFAM" id="SSF49785">
    <property type="entry name" value="Galactose-binding domain-like"/>
    <property type="match status" value="2"/>
</dbReference>
<feature type="transmembrane region" description="Helical" evidence="2">
    <location>
        <begin position="75"/>
        <end position="93"/>
    </location>
</feature>
<evidence type="ECO:0000256" key="1">
    <source>
        <dbReference type="SAM" id="MobiDB-lite"/>
    </source>
</evidence>
<dbReference type="RefSeq" id="WP_242659263.1">
    <property type="nucleotide sequence ID" value="NZ_FNKK01000002.1"/>
</dbReference>
<name>A0A1H1EQZ7_9ACTN</name>
<dbReference type="Pfam" id="PF11847">
    <property type="entry name" value="GT-C_AftD"/>
    <property type="match status" value="1"/>
</dbReference>
<dbReference type="GO" id="GO:0016740">
    <property type="term" value="F:transferase activity"/>
    <property type="evidence" value="ECO:0007669"/>
    <property type="project" value="UniProtKB-KW"/>
</dbReference>
<dbReference type="InterPro" id="IPR008979">
    <property type="entry name" value="Galactose-bd-like_sf"/>
</dbReference>
<dbReference type="Proteomes" id="UP000217103">
    <property type="component" value="Unassembled WGS sequence"/>
</dbReference>
<evidence type="ECO:0000259" key="3">
    <source>
        <dbReference type="Pfam" id="PF11847"/>
    </source>
</evidence>
<feature type="transmembrane region" description="Helical" evidence="2">
    <location>
        <begin position="299"/>
        <end position="316"/>
    </location>
</feature>
<feature type="region of interest" description="Disordered" evidence="1">
    <location>
        <begin position="1126"/>
        <end position="1158"/>
    </location>
</feature>
<gene>
    <name evidence="4" type="ORF">SAMN04489764_2585</name>
</gene>
<feature type="domain" description="Alpha-(1-&gt;3)-arabinofuranosyltransferase N-terminal GT-C" evidence="3">
    <location>
        <begin position="28"/>
        <end position="669"/>
    </location>
</feature>
<accession>A0A1H1EQZ7</accession>
<feature type="transmembrane region" description="Helical" evidence="2">
    <location>
        <begin position="1343"/>
        <end position="1360"/>
    </location>
</feature>
<feature type="transmembrane region" description="Helical" evidence="2">
    <location>
        <begin position="223"/>
        <end position="248"/>
    </location>
</feature>
<feature type="transmembrane region" description="Helical" evidence="2">
    <location>
        <begin position="21"/>
        <end position="41"/>
    </location>
</feature>
<dbReference type="EMBL" id="FNKK01000002">
    <property type="protein sequence ID" value="SDQ91020.1"/>
    <property type="molecule type" value="Genomic_DNA"/>
</dbReference>
<feature type="transmembrane region" description="Helical" evidence="2">
    <location>
        <begin position="158"/>
        <end position="175"/>
    </location>
</feature>
<keyword evidence="2" id="KW-0472">Membrane</keyword>
<dbReference type="STRING" id="35622.SAMN04489764_2585"/>
<feature type="transmembrane region" description="Helical" evidence="2">
    <location>
        <begin position="1272"/>
        <end position="1303"/>
    </location>
</feature>
<feature type="transmembrane region" description="Helical" evidence="2">
    <location>
        <begin position="1230"/>
        <end position="1252"/>
    </location>
</feature>
<protein>
    <submittedName>
        <fullName evidence="4">Arabinofuranan 3-O-arabinosyltransferase</fullName>
    </submittedName>
</protein>
<evidence type="ECO:0000313" key="5">
    <source>
        <dbReference type="Proteomes" id="UP000217103"/>
    </source>
</evidence>
<feature type="compositionally biased region" description="Low complexity" evidence="1">
    <location>
        <begin position="1361"/>
        <end position="1377"/>
    </location>
</feature>
<feature type="transmembrane region" description="Helical" evidence="2">
    <location>
        <begin position="1309"/>
        <end position="1331"/>
    </location>
</feature>
<feature type="transmembrane region" description="Helical" evidence="2">
    <location>
        <begin position="102"/>
        <end position="119"/>
    </location>
</feature>
<keyword evidence="2" id="KW-0812">Transmembrane</keyword>
<keyword evidence="2" id="KW-1133">Transmembrane helix</keyword>
<feature type="transmembrane region" description="Helical" evidence="2">
    <location>
        <begin position="400"/>
        <end position="421"/>
    </location>
</feature>
<keyword evidence="4" id="KW-0808">Transferase</keyword>
<dbReference type="InterPro" id="IPR021798">
    <property type="entry name" value="AftD_N"/>
</dbReference>
<feature type="transmembrane region" description="Helical" evidence="2">
    <location>
        <begin position="181"/>
        <end position="211"/>
    </location>
</feature>
<evidence type="ECO:0000313" key="4">
    <source>
        <dbReference type="EMBL" id="SDQ91020.1"/>
    </source>
</evidence>
<proteinExistence type="predicted"/>
<feature type="transmembrane region" description="Helical" evidence="2">
    <location>
        <begin position="131"/>
        <end position="149"/>
    </location>
</feature>
<organism evidence="4 5">
    <name type="scientific">Thermostaphylospora chromogena</name>
    <dbReference type="NCBI Taxonomy" id="35622"/>
    <lineage>
        <taxon>Bacteria</taxon>
        <taxon>Bacillati</taxon>
        <taxon>Actinomycetota</taxon>
        <taxon>Actinomycetes</taxon>
        <taxon>Streptosporangiales</taxon>
        <taxon>Thermomonosporaceae</taxon>
        <taxon>Thermostaphylospora</taxon>
    </lineage>
</organism>
<feature type="region of interest" description="Disordered" evidence="1">
    <location>
        <begin position="1361"/>
        <end position="1387"/>
    </location>
</feature>
<reference evidence="4 5" key="1">
    <citation type="submission" date="2016-10" db="EMBL/GenBank/DDBJ databases">
        <authorList>
            <person name="de Groot N.N."/>
        </authorList>
    </citation>
    <scope>NUCLEOTIDE SEQUENCE [LARGE SCALE GENOMIC DNA]</scope>
    <source>
        <strain evidence="4 5">DSM 43794</strain>
    </source>
</reference>
<sequence>MTAADIRRNRGPEGVRHRLRLLAACLLLGAIAFNTAPGRMISETKLDMAVNPLGFLGRAVHLWDAAFFGHLQNQAYGYLFPMGPFYTLFHWLGMPEWNIQRLWMTLVLCTAFLGTVRLARALGIGSPDTRILGGLAYALAPHALALIGFNSSEFQPSAVLPWILLPLVLAARGALGPRRAAALSAVAFLFAGGVNAAAELAVLVVPALYLLTRRGPGRWRLTAWWLACMAAVSLWWLAPLLVMGRYIFSFLPFIETAEATTGVTSLLNTLRGTSGWMSFLPVDGRAWLPAAFEQATRPWLIAVTAAVAAAGLAGLVRRGTPERTFLALSVLVGVCVVTAGHGAAGDVLAFPWAAQVRELLDGPLAPFRNLHKFDALIRLPLALGLAALPLRRPSPQRARAVAVAAGLVGVSVLPVATAGVATPGSFPEIPSYWREAAAWLNANTGSGMVLAVPGSKRGEYVWGRPLDEPMQSLLTVRWATHSNVPWGSPGLARLLQAIDERFATGEGSPGLTAVLRRIGVKYLLVRNDLARETVGTAWPARVHQVLEDSTGLRRVAGFGPSVGSTSATTASGWFDQPYQALEVYEVPRAAPIAGTVPADGALRVAGAPEAVLSLAENGLLTDDTPVLIGDDPSAAPTRDTVVTDTLRRRGIVFGDLRRISGPTLEEDEPAGADLLDPAWEDAAVSARYLNVARITASSSDADVTAAGVYRDPGRQPYAAFDGDPRTGWRSDGWTGAVGQWLEVRFTEPIAPPAITVAFEVSALDPPVAEIALETEAGTRRAEVAPVTRPQRFVLPEGETSWLRIRVTRLAEEPRTVFGTRVGITEVAVPGLTPVRSLRVPDPPEGDGDAGTVLLTRQGDASACMRGSASWTCDQRLEILGEDGFGLDRTITVAEGGERAVSGRAVLTDPDSARALTTLPDLYPHVTASSTATDHPAVLGRAAMDGDVRTLWYAEPLDRRPTLDIDLGKTRRFSALWVVLPDSHLGTPPVRLTIRAGKRTVRAWVDRDGWARFPELRARRFTVEFTVPKSRALEVAEIVIPGVRPLSGMGGLPLRLPCGYGPTLRVDGEAVPTRVVDGTLDDVLNGRPVRYEGCSPVRLAPGTSRIHIAPTDPFRVESVVLRAGSADETGAKTGADARSRDAEDAGGSAADGDATTMRPVDIRSWGPQERQLAVSVAERSYLVVGENHNAGWQAYLDGKRLVPARLDGWRQAWVLPAGAEGTVVLRYEPDAAYRAALAAGGGLALAVVALAAIPGARGRIRLAAARPRPGVVWALPVAFAVGLWTGGWPGALSVAVLTLLFFRLVVAEGAAAVAAGGALVLAGLAGAAGAVTGADVLSGPVPQALCLLVLALLLAAVPSAAPPGEGASTAAARGTAAEGAREAEEARR</sequence>
<keyword evidence="5" id="KW-1185">Reference proteome</keyword>